<comment type="caution">
    <text evidence="2">The sequence shown here is derived from an EMBL/GenBank/DDBJ whole genome shotgun (WGS) entry which is preliminary data.</text>
</comment>
<evidence type="ECO:0000313" key="2">
    <source>
        <dbReference type="EMBL" id="PWY75334.1"/>
    </source>
</evidence>
<organism evidence="2 3">
    <name type="scientific">Aspergillus sclerotioniger CBS 115572</name>
    <dbReference type="NCBI Taxonomy" id="1450535"/>
    <lineage>
        <taxon>Eukaryota</taxon>
        <taxon>Fungi</taxon>
        <taxon>Dikarya</taxon>
        <taxon>Ascomycota</taxon>
        <taxon>Pezizomycotina</taxon>
        <taxon>Eurotiomycetes</taxon>
        <taxon>Eurotiomycetidae</taxon>
        <taxon>Eurotiales</taxon>
        <taxon>Aspergillaceae</taxon>
        <taxon>Aspergillus</taxon>
        <taxon>Aspergillus subgen. Circumdati</taxon>
    </lineage>
</organism>
<dbReference type="AlphaFoldDB" id="A0A317VLU0"/>
<evidence type="ECO:0000313" key="3">
    <source>
        <dbReference type="Proteomes" id="UP000246702"/>
    </source>
</evidence>
<dbReference type="Proteomes" id="UP000246702">
    <property type="component" value="Unassembled WGS sequence"/>
</dbReference>
<feature type="region of interest" description="Disordered" evidence="1">
    <location>
        <begin position="74"/>
        <end position="102"/>
    </location>
</feature>
<evidence type="ECO:0000256" key="1">
    <source>
        <dbReference type="SAM" id="MobiDB-lite"/>
    </source>
</evidence>
<sequence>MTKVFACQVISPGRLSPLFRFLHPHLCLPLPSIFIQLHQSFNSSSIPKIIVQPISKRSESLILQEYTSIFISDMNPSEQPQPPQAQKASVTRQRILLPHEPN</sequence>
<dbReference type="RefSeq" id="XP_025463961.1">
    <property type="nucleotide sequence ID" value="XM_025606166.1"/>
</dbReference>
<dbReference type="GeneID" id="37108309"/>
<name>A0A317VLU0_9EURO</name>
<accession>A0A317VLU0</accession>
<keyword evidence="3" id="KW-1185">Reference proteome</keyword>
<feature type="compositionally biased region" description="Polar residues" evidence="1">
    <location>
        <begin position="74"/>
        <end position="92"/>
    </location>
</feature>
<proteinExistence type="predicted"/>
<reference evidence="2 3" key="1">
    <citation type="submission" date="2016-12" db="EMBL/GenBank/DDBJ databases">
        <title>The genomes of Aspergillus section Nigri reveals drivers in fungal speciation.</title>
        <authorList>
            <consortium name="DOE Joint Genome Institute"/>
            <person name="Vesth T.C."/>
            <person name="Nybo J."/>
            <person name="Theobald S."/>
            <person name="Brandl J."/>
            <person name="Frisvad J.C."/>
            <person name="Nielsen K.F."/>
            <person name="Lyhne E.K."/>
            <person name="Kogle M.E."/>
            <person name="Kuo A."/>
            <person name="Riley R."/>
            <person name="Clum A."/>
            <person name="Nolan M."/>
            <person name="Lipzen A."/>
            <person name="Salamov A."/>
            <person name="Henrissat B."/>
            <person name="Wiebenga A."/>
            <person name="De Vries R.P."/>
            <person name="Grigoriev I.V."/>
            <person name="Mortensen U.H."/>
            <person name="Andersen M.R."/>
            <person name="Baker S.E."/>
        </authorList>
    </citation>
    <scope>NUCLEOTIDE SEQUENCE [LARGE SCALE GENOMIC DNA]</scope>
    <source>
        <strain evidence="2 3">CBS 115572</strain>
    </source>
</reference>
<dbReference type="EMBL" id="MSFK01000029">
    <property type="protein sequence ID" value="PWY75334.1"/>
    <property type="molecule type" value="Genomic_DNA"/>
</dbReference>
<protein>
    <submittedName>
        <fullName evidence="2">Uncharacterized protein</fullName>
    </submittedName>
</protein>
<gene>
    <name evidence="2" type="ORF">BO94DRAFT_212670</name>
</gene>